<dbReference type="GO" id="GO:0005524">
    <property type="term" value="F:ATP binding"/>
    <property type="evidence" value="ECO:0007669"/>
    <property type="project" value="UniProtKB-KW"/>
</dbReference>
<sequence>AWAVDAHDVRAIANAIVLAHHDADAHSPPTRPAKPRQLNLRVLVAEDNVINSAVIKEQLEALGCSVVVAANGEQALAQWLPGRYDLVLTDVNMPLMNGYQLAEALRQQDKTLPIIGITANALREEGERCAAVGMQAWLVKPLNLATLRAELEKHCQIVLPPVVEHPTLSPKMRALFVTTLRQDVQTTLAALGSGDANAVAQQLHSMAGAVGSVQLQAMASAFVELECRLTGMAITPALALDVQQNLARLNALLDTLE</sequence>
<dbReference type="CDD" id="cd17546">
    <property type="entry name" value="REC_hyHK_CKI1_RcsC-like"/>
    <property type="match status" value="1"/>
</dbReference>
<dbReference type="InterPro" id="IPR036641">
    <property type="entry name" value="HPT_dom_sf"/>
</dbReference>
<evidence type="ECO:0000313" key="8">
    <source>
        <dbReference type="Proteomes" id="UP000752172"/>
    </source>
</evidence>
<dbReference type="PROSITE" id="PS50894">
    <property type="entry name" value="HPT"/>
    <property type="match status" value="1"/>
</dbReference>
<dbReference type="Gene3D" id="3.40.50.2300">
    <property type="match status" value="1"/>
</dbReference>
<dbReference type="SMART" id="SM00448">
    <property type="entry name" value="REC"/>
    <property type="match status" value="1"/>
</dbReference>
<feature type="modified residue" description="4-aspartylphosphate" evidence="4">
    <location>
        <position position="90"/>
    </location>
</feature>
<comment type="caution">
    <text evidence="7">The sequence shown here is derived from an EMBL/GenBank/DDBJ whole genome shotgun (WGS) entry which is preliminary data.</text>
</comment>
<dbReference type="PROSITE" id="PS50110">
    <property type="entry name" value="RESPONSE_REGULATORY"/>
    <property type="match status" value="1"/>
</dbReference>
<dbReference type="EMBL" id="DYTS01000229">
    <property type="protein sequence ID" value="HJH19597.1"/>
    <property type="molecule type" value="Genomic_DNA"/>
</dbReference>
<dbReference type="InterPro" id="IPR008207">
    <property type="entry name" value="Sig_transdc_His_kin_Hpt_dom"/>
</dbReference>
<dbReference type="GO" id="GO:0004672">
    <property type="term" value="F:protein kinase activity"/>
    <property type="evidence" value="ECO:0007669"/>
    <property type="project" value="UniProtKB-ARBA"/>
</dbReference>
<dbReference type="RefSeq" id="WP_278917391.1">
    <property type="nucleotide sequence ID" value="NZ_DYTS01000229.1"/>
</dbReference>
<dbReference type="PANTHER" id="PTHR45339:SF3">
    <property type="entry name" value="HISTIDINE KINASE"/>
    <property type="match status" value="1"/>
</dbReference>
<reference evidence="7" key="2">
    <citation type="submission" date="2021-09" db="EMBL/GenBank/DDBJ databases">
        <authorList>
            <person name="Gilroy R."/>
        </authorList>
    </citation>
    <scope>NUCLEOTIDE SEQUENCE</scope>
    <source>
        <strain evidence="7">ChiSjej2B20-17149</strain>
    </source>
</reference>
<evidence type="ECO:0000313" key="7">
    <source>
        <dbReference type="EMBL" id="HJH19597.1"/>
    </source>
</evidence>
<evidence type="ECO:0000256" key="2">
    <source>
        <dbReference type="ARBA" id="ARBA00023012"/>
    </source>
</evidence>
<dbReference type="PANTHER" id="PTHR45339">
    <property type="entry name" value="HYBRID SIGNAL TRANSDUCTION HISTIDINE KINASE J"/>
    <property type="match status" value="1"/>
</dbReference>
<dbReference type="InterPro" id="IPR011006">
    <property type="entry name" value="CheY-like_superfamily"/>
</dbReference>
<name>A0A921NH68_9PSED</name>
<organism evidence="7 8">
    <name type="scientific">Pseudomonas lactis</name>
    <dbReference type="NCBI Taxonomy" id="1615674"/>
    <lineage>
        <taxon>Bacteria</taxon>
        <taxon>Pseudomonadati</taxon>
        <taxon>Pseudomonadota</taxon>
        <taxon>Gammaproteobacteria</taxon>
        <taxon>Pseudomonadales</taxon>
        <taxon>Pseudomonadaceae</taxon>
        <taxon>Pseudomonas</taxon>
    </lineage>
</organism>
<feature type="domain" description="HPt" evidence="6">
    <location>
        <begin position="165"/>
        <end position="257"/>
    </location>
</feature>
<reference evidence="7" key="1">
    <citation type="journal article" date="2021" name="PeerJ">
        <title>Extensive microbial diversity within the chicken gut microbiome revealed by metagenomics and culture.</title>
        <authorList>
            <person name="Gilroy R."/>
            <person name="Ravi A."/>
            <person name="Getino M."/>
            <person name="Pursley I."/>
            <person name="Horton D.L."/>
            <person name="Alikhan N.F."/>
            <person name="Baker D."/>
            <person name="Gharbi K."/>
            <person name="Hall N."/>
            <person name="Watson M."/>
            <person name="Adriaenssens E.M."/>
            <person name="Foster-Nyarko E."/>
            <person name="Jarju S."/>
            <person name="Secka A."/>
            <person name="Antonio M."/>
            <person name="Oren A."/>
            <person name="Chaudhuri R.R."/>
            <person name="La Ragione R."/>
            <person name="Hildebrand F."/>
            <person name="Pallen M.J."/>
        </authorList>
    </citation>
    <scope>NUCLEOTIDE SEQUENCE</scope>
    <source>
        <strain evidence="7">ChiSjej2B20-17149</strain>
    </source>
</reference>
<evidence type="ECO:0000256" key="3">
    <source>
        <dbReference type="PROSITE-ProRule" id="PRU00110"/>
    </source>
</evidence>
<dbReference type="Pfam" id="PF00072">
    <property type="entry name" value="Response_reg"/>
    <property type="match status" value="1"/>
</dbReference>
<dbReference type="GO" id="GO:0000160">
    <property type="term" value="P:phosphorelay signal transduction system"/>
    <property type="evidence" value="ECO:0007669"/>
    <property type="project" value="UniProtKB-KW"/>
</dbReference>
<feature type="modified residue" description="Phosphohistidine" evidence="3">
    <location>
        <position position="204"/>
    </location>
</feature>
<evidence type="ECO:0000259" key="5">
    <source>
        <dbReference type="PROSITE" id="PS50110"/>
    </source>
</evidence>
<dbReference type="AlphaFoldDB" id="A0A921NH68"/>
<keyword evidence="2" id="KW-0902">Two-component regulatory system</keyword>
<protein>
    <submittedName>
        <fullName evidence="7">Response regulator</fullName>
    </submittedName>
</protein>
<feature type="domain" description="Response regulatory" evidence="5">
    <location>
        <begin position="41"/>
        <end position="155"/>
    </location>
</feature>
<dbReference type="SUPFAM" id="SSF47226">
    <property type="entry name" value="Histidine-containing phosphotransfer domain, HPT domain"/>
    <property type="match status" value="1"/>
</dbReference>
<dbReference type="Proteomes" id="UP000752172">
    <property type="component" value="Unassembled WGS sequence"/>
</dbReference>
<keyword evidence="1 4" id="KW-0597">Phosphoprotein</keyword>
<accession>A0A921NH68</accession>
<feature type="non-terminal residue" evidence="7">
    <location>
        <position position="1"/>
    </location>
</feature>
<evidence type="ECO:0000256" key="4">
    <source>
        <dbReference type="PROSITE-ProRule" id="PRU00169"/>
    </source>
</evidence>
<evidence type="ECO:0000259" key="6">
    <source>
        <dbReference type="PROSITE" id="PS50894"/>
    </source>
</evidence>
<dbReference type="SUPFAM" id="SSF52172">
    <property type="entry name" value="CheY-like"/>
    <property type="match status" value="1"/>
</dbReference>
<dbReference type="Pfam" id="PF01627">
    <property type="entry name" value="Hpt"/>
    <property type="match status" value="1"/>
</dbReference>
<evidence type="ECO:0000256" key="1">
    <source>
        <dbReference type="ARBA" id="ARBA00022553"/>
    </source>
</evidence>
<dbReference type="InterPro" id="IPR001789">
    <property type="entry name" value="Sig_transdc_resp-reg_receiver"/>
</dbReference>
<dbReference type="GO" id="GO:0005886">
    <property type="term" value="C:plasma membrane"/>
    <property type="evidence" value="ECO:0007669"/>
    <property type="project" value="UniProtKB-SubCell"/>
</dbReference>
<gene>
    <name evidence="7" type="ORF">K8W20_12885</name>
</gene>
<dbReference type="Gene3D" id="1.20.120.160">
    <property type="entry name" value="HPT domain"/>
    <property type="match status" value="1"/>
</dbReference>
<proteinExistence type="predicted"/>